<organism evidence="1 2">
    <name type="scientific">Apatococcus fuscideae</name>
    <dbReference type="NCBI Taxonomy" id="2026836"/>
    <lineage>
        <taxon>Eukaryota</taxon>
        <taxon>Viridiplantae</taxon>
        <taxon>Chlorophyta</taxon>
        <taxon>core chlorophytes</taxon>
        <taxon>Trebouxiophyceae</taxon>
        <taxon>Chlorellales</taxon>
        <taxon>Chlorellaceae</taxon>
        <taxon>Apatococcus</taxon>
    </lineage>
</organism>
<proteinExistence type="predicted"/>
<comment type="caution">
    <text evidence="1">The sequence shown here is derived from an EMBL/GenBank/DDBJ whole genome shotgun (WGS) entry which is preliminary data.</text>
</comment>
<dbReference type="Proteomes" id="UP001485043">
    <property type="component" value="Unassembled WGS sequence"/>
</dbReference>
<sequence>MPVRAEESARTSKPQPVVDVFDSEFLALNTEVTLRPSEPQDEALLATGVVPTEFRAYVESDSEPCLLPQRPAPSQPPSCEPSCCSIKYSADESLALADLKISSSGRQLIPLYQLLLNGSRL</sequence>
<name>A0AAW1TIZ5_9CHLO</name>
<evidence type="ECO:0000313" key="2">
    <source>
        <dbReference type="Proteomes" id="UP001485043"/>
    </source>
</evidence>
<accession>A0AAW1TIZ5</accession>
<evidence type="ECO:0000313" key="1">
    <source>
        <dbReference type="EMBL" id="KAK9868567.1"/>
    </source>
</evidence>
<gene>
    <name evidence="1" type="ORF">WJX84_001005</name>
</gene>
<reference evidence="1 2" key="1">
    <citation type="journal article" date="2024" name="Nat. Commun.">
        <title>Phylogenomics reveals the evolutionary origins of lichenization in chlorophyte algae.</title>
        <authorList>
            <person name="Puginier C."/>
            <person name="Libourel C."/>
            <person name="Otte J."/>
            <person name="Skaloud P."/>
            <person name="Haon M."/>
            <person name="Grisel S."/>
            <person name="Petersen M."/>
            <person name="Berrin J.G."/>
            <person name="Delaux P.M."/>
            <person name="Dal Grande F."/>
            <person name="Keller J."/>
        </authorList>
    </citation>
    <scope>NUCLEOTIDE SEQUENCE [LARGE SCALE GENOMIC DNA]</scope>
    <source>
        <strain evidence="1 2">SAG 2523</strain>
    </source>
</reference>
<protein>
    <submittedName>
        <fullName evidence="1">Uncharacterized protein</fullName>
    </submittedName>
</protein>
<dbReference type="AlphaFoldDB" id="A0AAW1TIZ5"/>
<keyword evidence="2" id="KW-1185">Reference proteome</keyword>
<dbReference type="EMBL" id="JALJOV010000022">
    <property type="protein sequence ID" value="KAK9868567.1"/>
    <property type="molecule type" value="Genomic_DNA"/>
</dbReference>